<evidence type="ECO:0000256" key="1">
    <source>
        <dbReference type="SAM" id="Phobius"/>
    </source>
</evidence>
<reference evidence="2 3" key="1">
    <citation type="submission" date="2021-06" db="EMBL/GenBank/DDBJ databases">
        <authorList>
            <person name="Palmer J.M."/>
        </authorList>
    </citation>
    <scope>NUCLEOTIDE SEQUENCE [LARGE SCALE GENOMIC DNA]</scope>
    <source>
        <strain evidence="3">if_2019</strain>
        <tissue evidence="2">Muscle</tissue>
    </source>
</reference>
<dbReference type="Proteomes" id="UP001482620">
    <property type="component" value="Unassembled WGS sequence"/>
</dbReference>
<name>A0ABV0TE18_9TELE</name>
<keyword evidence="1" id="KW-0812">Transmembrane</keyword>
<comment type="caution">
    <text evidence="2">The sequence shown here is derived from an EMBL/GenBank/DDBJ whole genome shotgun (WGS) entry which is preliminary data.</text>
</comment>
<sequence length="124" mass="14453">MDGSFLIIILCSDFQCLHVFKDLQILLHVLKVEKNFYGDEAKNIYYSFLTLKNKFTITLLIQSFLIVSLMFSFLAAFHFLLFVFFSWPLFPPPPPPNMCRFPPSLRYHPALFPLPSPPLQLQLP</sequence>
<protein>
    <submittedName>
        <fullName evidence="2">Uncharacterized protein</fullName>
    </submittedName>
</protein>
<accession>A0ABV0TE18</accession>
<feature type="transmembrane region" description="Helical" evidence="1">
    <location>
        <begin position="59"/>
        <end position="87"/>
    </location>
</feature>
<proteinExistence type="predicted"/>
<dbReference type="EMBL" id="JAHRIQ010026363">
    <property type="protein sequence ID" value="MEQ2230098.1"/>
    <property type="molecule type" value="Genomic_DNA"/>
</dbReference>
<organism evidence="2 3">
    <name type="scientific">Ilyodon furcidens</name>
    <name type="common">goldbreast splitfin</name>
    <dbReference type="NCBI Taxonomy" id="33524"/>
    <lineage>
        <taxon>Eukaryota</taxon>
        <taxon>Metazoa</taxon>
        <taxon>Chordata</taxon>
        <taxon>Craniata</taxon>
        <taxon>Vertebrata</taxon>
        <taxon>Euteleostomi</taxon>
        <taxon>Actinopterygii</taxon>
        <taxon>Neopterygii</taxon>
        <taxon>Teleostei</taxon>
        <taxon>Neoteleostei</taxon>
        <taxon>Acanthomorphata</taxon>
        <taxon>Ovalentaria</taxon>
        <taxon>Atherinomorphae</taxon>
        <taxon>Cyprinodontiformes</taxon>
        <taxon>Goodeidae</taxon>
        <taxon>Ilyodon</taxon>
    </lineage>
</organism>
<evidence type="ECO:0000313" key="2">
    <source>
        <dbReference type="EMBL" id="MEQ2230098.1"/>
    </source>
</evidence>
<keyword evidence="3" id="KW-1185">Reference proteome</keyword>
<keyword evidence="1" id="KW-1133">Transmembrane helix</keyword>
<gene>
    <name evidence="2" type="ORF">ILYODFUR_025804</name>
</gene>
<keyword evidence="1" id="KW-0472">Membrane</keyword>
<evidence type="ECO:0000313" key="3">
    <source>
        <dbReference type="Proteomes" id="UP001482620"/>
    </source>
</evidence>